<protein>
    <submittedName>
        <fullName evidence="2">Uncharacterized protein</fullName>
    </submittedName>
</protein>
<organism evidence="2 3">
    <name type="scientific">Rhizorhabdus dicambivorans</name>
    <dbReference type="NCBI Taxonomy" id="1850238"/>
    <lineage>
        <taxon>Bacteria</taxon>
        <taxon>Pseudomonadati</taxon>
        <taxon>Pseudomonadota</taxon>
        <taxon>Alphaproteobacteria</taxon>
        <taxon>Sphingomonadales</taxon>
        <taxon>Sphingomonadaceae</taxon>
        <taxon>Rhizorhabdus</taxon>
    </lineage>
</organism>
<evidence type="ECO:0000256" key="1">
    <source>
        <dbReference type="SAM" id="SignalP"/>
    </source>
</evidence>
<keyword evidence="1" id="KW-0732">Signal</keyword>
<dbReference type="Proteomes" id="UP000218934">
    <property type="component" value="Unassembled WGS sequence"/>
</dbReference>
<dbReference type="AlphaFoldDB" id="A0A2A4FZL0"/>
<dbReference type="KEGG" id="rdi:CMV14_02665"/>
<sequence>MRYTHGFLLAATLAALAPLPVLAADQPASQQPADGSRIVCKSQPTTGTRLRTKVCHSIAEWELISEENRRTAKEMVGPVVNGARGN</sequence>
<feature type="signal peptide" evidence="1">
    <location>
        <begin position="1"/>
        <end position="23"/>
    </location>
</feature>
<dbReference type="EMBL" id="NWUF01000003">
    <property type="protein sequence ID" value="PCE43656.1"/>
    <property type="molecule type" value="Genomic_DNA"/>
</dbReference>
<evidence type="ECO:0000313" key="2">
    <source>
        <dbReference type="EMBL" id="PCE43656.1"/>
    </source>
</evidence>
<dbReference type="OrthoDB" id="7452609at2"/>
<accession>A0A2A4FZL0</accession>
<dbReference type="RefSeq" id="WP_066970081.1">
    <property type="nucleotide sequence ID" value="NZ_CP023449.1"/>
</dbReference>
<feature type="chain" id="PRO_5012878716" evidence="1">
    <location>
        <begin position="24"/>
        <end position="86"/>
    </location>
</feature>
<reference evidence="2 3" key="1">
    <citation type="submission" date="2017-09" db="EMBL/GenBank/DDBJ databases">
        <title>The Catabolism of 3,6-Dichlorosalicylic acid is Initiated by the Cytochrome P450 Monooxygenase DsmABC in Rhizorhabdus dicambivorans Ndbn-20.</title>
        <authorList>
            <person name="Na L."/>
        </authorList>
    </citation>
    <scope>NUCLEOTIDE SEQUENCE [LARGE SCALE GENOMIC DNA]</scope>
    <source>
        <strain evidence="2 3">Ndbn-20m</strain>
    </source>
</reference>
<evidence type="ECO:0000313" key="3">
    <source>
        <dbReference type="Proteomes" id="UP000218934"/>
    </source>
</evidence>
<comment type="caution">
    <text evidence="2">The sequence shown here is derived from an EMBL/GenBank/DDBJ whole genome shotgun (WGS) entry which is preliminary data.</text>
</comment>
<gene>
    <name evidence="2" type="ORF">COO09_04985</name>
</gene>
<keyword evidence="3" id="KW-1185">Reference proteome</keyword>
<proteinExistence type="predicted"/>
<name>A0A2A4FZL0_9SPHN</name>